<dbReference type="SUPFAM" id="SSF88723">
    <property type="entry name" value="PIN domain-like"/>
    <property type="match status" value="1"/>
</dbReference>
<dbReference type="STRING" id="870242.cpu_12620"/>
<feature type="domain" description="PIN" evidence="1">
    <location>
        <begin position="3"/>
        <end position="106"/>
    </location>
</feature>
<dbReference type="EMBL" id="BDJK01000019">
    <property type="protein sequence ID" value="GAV22752.1"/>
    <property type="molecule type" value="Genomic_DNA"/>
</dbReference>
<gene>
    <name evidence="2" type="ORF">cpu_12620</name>
</gene>
<reference evidence="3" key="1">
    <citation type="submission" date="2016-12" db="EMBL/GenBank/DDBJ databases">
        <title>Draft Genome Sequences od Carboxydothermus pertinax and islandicus, Hydrogenogenic Carboxydotrophic Bacteria.</title>
        <authorList>
            <person name="Fukuyama Y."/>
            <person name="Ohmae K."/>
            <person name="Yoneda Y."/>
            <person name="Yoshida T."/>
            <person name="Sako Y."/>
        </authorList>
    </citation>
    <scope>NUCLEOTIDE SEQUENCE [LARGE SCALE GENOMIC DNA]</scope>
    <source>
        <strain evidence="3">Ug1</strain>
    </source>
</reference>
<organism evidence="2 3">
    <name type="scientific">Carboxydothermus pertinax</name>
    <dbReference type="NCBI Taxonomy" id="870242"/>
    <lineage>
        <taxon>Bacteria</taxon>
        <taxon>Bacillati</taxon>
        <taxon>Bacillota</taxon>
        <taxon>Clostridia</taxon>
        <taxon>Thermoanaerobacterales</taxon>
        <taxon>Thermoanaerobacteraceae</taxon>
        <taxon>Carboxydothermus</taxon>
    </lineage>
</organism>
<keyword evidence="3" id="KW-1185">Reference proteome</keyword>
<accession>A0A1L8CV20</accession>
<comment type="caution">
    <text evidence="2">The sequence shown here is derived from an EMBL/GenBank/DDBJ whole genome shotgun (WGS) entry which is preliminary data.</text>
</comment>
<dbReference type="RefSeq" id="WP_075859219.1">
    <property type="nucleotide sequence ID" value="NZ_BDJK01000019.1"/>
</dbReference>
<proteinExistence type="predicted"/>
<name>A0A1L8CV20_9THEO</name>
<dbReference type="OrthoDB" id="32841at2"/>
<evidence type="ECO:0000313" key="3">
    <source>
        <dbReference type="Proteomes" id="UP000187485"/>
    </source>
</evidence>
<evidence type="ECO:0000313" key="2">
    <source>
        <dbReference type="EMBL" id="GAV22752.1"/>
    </source>
</evidence>
<dbReference type="AlphaFoldDB" id="A0A1L8CV20"/>
<evidence type="ECO:0000259" key="1">
    <source>
        <dbReference type="Pfam" id="PF13470"/>
    </source>
</evidence>
<dbReference type="InterPro" id="IPR029060">
    <property type="entry name" value="PIN-like_dom_sf"/>
</dbReference>
<dbReference type="InterPro" id="IPR002716">
    <property type="entry name" value="PIN_dom"/>
</dbReference>
<protein>
    <recommendedName>
        <fullName evidence="1">PIN domain-containing protein</fullName>
    </recommendedName>
</protein>
<dbReference type="Proteomes" id="UP000187485">
    <property type="component" value="Unassembled WGS sequence"/>
</dbReference>
<dbReference type="Pfam" id="PF13470">
    <property type="entry name" value="PIN_3"/>
    <property type="match status" value="1"/>
</dbReference>
<sequence length="131" mass="14718">MDKVFLDANVLFSVAYGSKGLRKFWKLQEKGKLILFTSNYAVNEAKRNLATNEQVIFLEKILQKVCVYQASLPDLPLPELLPPKDMPILKAAIACEATHLVTGDIKHFGLLFGKTILGVKIVTPKQYLEEK</sequence>